<feature type="compositionally biased region" description="Low complexity" evidence="1">
    <location>
        <begin position="111"/>
        <end position="128"/>
    </location>
</feature>
<dbReference type="RefSeq" id="XP_022929273.1">
    <property type="nucleotide sequence ID" value="XM_023073505.1"/>
</dbReference>
<proteinExistence type="predicted"/>
<evidence type="ECO:0000313" key="3">
    <source>
        <dbReference type="RefSeq" id="XP_022929273.1"/>
    </source>
</evidence>
<dbReference type="Proteomes" id="UP000504609">
    <property type="component" value="Unplaced"/>
</dbReference>
<evidence type="ECO:0000313" key="2">
    <source>
        <dbReference type="Proteomes" id="UP000504609"/>
    </source>
</evidence>
<gene>
    <name evidence="3" type="primary">LOC111435904</name>
</gene>
<keyword evidence="2" id="KW-1185">Reference proteome</keyword>
<name>A0A6J1ERL2_CUCMO</name>
<accession>A0A6J1ERL2</accession>
<protein>
    <submittedName>
        <fullName evidence="3">Uncharacterized protein LOC111435904</fullName>
    </submittedName>
</protein>
<sequence>MFPAKDEDGVKAGIVVTVGGEGADFGEEAGGDLVGEETSAAPEFRSSNENADEDPEVKVFVKNEGSIRKKIREAMLAKGKLIMLEKVKLYVQNMMKSDLEVKRVEPKSNQSAPPAAAIKTAPTASKPAVVVEKKSKDLEAIDNNKG</sequence>
<organism evidence="2 3">
    <name type="scientific">Cucurbita moschata</name>
    <name type="common">Winter crookneck squash</name>
    <name type="synonym">Cucurbita pepo var. moschata</name>
    <dbReference type="NCBI Taxonomy" id="3662"/>
    <lineage>
        <taxon>Eukaryota</taxon>
        <taxon>Viridiplantae</taxon>
        <taxon>Streptophyta</taxon>
        <taxon>Embryophyta</taxon>
        <taxon>Tracheophyta</taxon>
        <taxon>Spermatophyta</taxon>
        <taxon>Magnoliopsida</taxon>
        <taxon>eudicotyledons</taxon>
        <taxon>Gunneridae</taxon>
        <taxon>Pentapetalae</taxon>
        <taxon>rosids</taxon>
        <taxon>fabids</taxon>
        <taxon>Cucurbitales</taxon>
        <taxon>Cucurbitaceae</taxon>
        <taxon>Cucurbiteae</taxon>
        <taxon>Cucurbita</taxon>
    </lineage>
</organism>
<evidence type="ECO:0000256" key="1">
    <source>
        <dbReference type="SAM" id="MobiDB-lite"/>
    </source>
</evidence>
<dbReference type="AlphaFoldDB" id="A0A6J1ERL2"/>
<feature type="region of interest" description="Disordered" evidence="1">
    <location>
        <begin position="102"/>
        <end position="131"/>
    </location>
</feature>
<reference evidence="3" key="1">
    <citation type="submission" date="2025-08" db="UniProtKB">
        <authorList>
            <consortium name="RefSeq"/>
        </authorList>
    </citation>
    <scope>IDENTIFICATION</scope>
    <source>
        <tissue evidence="3">Young leaves</tissue>
    </source>
</reference>
<dbReference type="KEGG" id="cmos:111435904"/>
<feature type="region of interest" description="Disordered" evidence="1">
    <location>
        <begin position="26"/>
        <end position="55"/>
    </location>
</feature>
<dbReference type="GeneID" id="111435904"/>